<reference evidence="3 4" key="1">
    <citation type="submission" date="2024-02" db="EMBL/GenBank/DDBJ databases">
        <authorList>
            <person name="Vignale AGUSTIN F."/>
            <person name="Sosa J E."/>
            <person name="Modenutti C."/>
        </authorList>
    </citation>
    <scope>NUCLEOTIDE SEQUENCE [LARGE SCALE GENOMIC DNA]</scope>
</reference>
<evidence type="ECO:0008006" key="5">
    <source>
        <dbReference type="Google" id="ProtNLM"/>
    </source>
</evidence>
<evidence type="ECO:0000313" key="3">
    <source>
        <dbReference type="EMBL" id="CAK9145235.1"/>
    </source>
</evidence>
<dbReference type="PANTHER" id="PTHR31268:SF8">
    <property type="entry name" value="GALACTINOL--SUCROSE GALACTOSYLTRANSFERASE 4-RELATED"/>
    <property type="match status" value="1"/>
</dbReference>
<gene>
    <name evidence="3" type="ORF">ILEXP_LOCUS13031</name>
</gene>
<evidence type="ECO:0000313" key="4">
    <source>
        <dbReference type="Proteomes" id="UP001642360"/>
    </source>
</evidence>
<proteinExistence type="inferred from homology"/>
<dbReference type="InterPro" id="IPR008811">
    <property type="entry name" value="Glycosyl_hydrolases_36"/>
</dbReference>
<dbReference type="AlphaFoldDB" id="A0ABC8RJS7"/>
<comment type="caution">
    <text evidence="3">The sequence shown here is derived from an EMBL/GenBank/DDBJ whole genome shotgun (WGS) entry which is preliminary data.</text>
</comment>
<sequence length="866" mass="95741">MAPPNDPVNSSFTVLKSDKDNLFDLSDGKLSLKNVPLLSEVPSNVSFKSFSSLCQSSDAPLPLFQRVQSISFKGGFLGFSKEEPSNRLMNSLGKFSHRGCLSIFRFKTWWSTQWVGSSGSDLQMETQWVLLDVPEIRSYVLIVPIIEGKFRSALHPGTDGHVMICAESGSTQVKASSFDAIAYVHVSENPYNLMKEAYSALRVHLNTFRLLEEKSIPPLVNKFGWCTWDAFYLTVEPAGVWHGVKEFSDGGISPRFVIIDDGWQSINLDGENPHEDAKNLVLGGTQMTARLQRLDECEKFRKYKAGSMLGPNPPPFDPKKPKMLISKAIELEHVEKARDKATQSGVTDLSQYELQIEKFKQELNEMFGGGEETISTQGCGSCSCKAESFGMKAFTKDLRENFKGLDDIYVWHALCGAWGGVKPGATHLNSKIVPCEVSPGLDGTMTDLAVVKIVEGSIGLVHPDQADDFYDSMHSYLSRVGITGVKVDVIHTLEYVSEEYGGRVELAKAYYKGLSKSLSKNFNGTGLISSMQQCNDFFLLGTEQISIGRVGDDFWFQDPNGDPNGVYWLQGVHMIHCAYNSMWMGQIIQPDWDMFQSDHLCAKFHAGSRAICGGPIYVSDSVGGHDFDLLKQLVFPDGTIPKCQHFALPTRDCIFKNPLFDGKTILKIWNFNKYGGVIGAFNCQGAGWDPKEQRIKGYSQCYKPMPGSVHVSEIEWDQKKDAAEMGEAEEYAVYLSKAEKLFLTTPKSEAILMTIQPSTFEIFSFVPIKKLNLTTKFAPIGVTDMFNSGGAIQVLEYNEGGATGKNNVKIKIKGGGNFLAYSNVSPKKCCLNGAEAGFEWSGDGKLALKLPWIEEAGGISDVAFIF</sequence>
<dbReference type="Proteomes" id="UP001642360">
    <property type="component" value="Unassembled WGS sequence"/>
</dbReference>
<organism evidence="3 4">
    <name type="scientific">Ilex paraguariensis</name>
    <name type="common">yerba mate</name>
    <dbReference type="NCBI Taxonomy" id="185542"/>
    <lineage>
        <taxon>Eukaryota</taxon>
        <taxon>Viridiplantae</taxon>
        <taxon>Streptophyta</taxon>
        <taxon>Embryophyta</taxon>
        <taxon>Tracheophyta</taxon>
        <taxon>Spermatophyta</taxon>
        <taxon>Magnoliopsida</taxon>
        <taxon>eudicotyledons</taxon>
        <taxon>Gunneridae</taxon>
        <taxon>Pentapetalae</taxon>
        <taxon>asterids</taxon>
        <taxon>campanulids</taxon>
        <taxon>Aquifoliales</taxon>
        <taxon>Aquifoliaceae</taxon>
        <taxon>Ilex</taxon>
    </lineage>
</organism>
<evidence type="ECO:0000256" key="2">
    <source>
        <dbReference type="ARBA" id="ARBA00023277"/>
    </source>
</evidence>
<comment type="similarity">
    <text evidence="1">Belongs to the glycosyl hydrolases 36 family.</text>
</comment>
<dbReference type="EMBL" id="CAUOFW020001469">
    <property type="protein sequence ID" value="CAK9145235.1"/>
    <property type="molecule type" value="Genomic_DNA"/>
</dbReference>
<dbReference type="PANTHER" id="PTHR31268">
    <property type="match status" value="1"/>
</dbReference>
<evidence type="ECO:0000256" key="1">
    <source>
        <dbReference type="ARBA" id="ARBA00007240"/>
    </source>
</evidence>
<dbReference type="Pfam" id="PF05691">
    <property type="entry name" value="Raffinose_syn"/>
    <property type="match status" value="1"/>
</dbReference>
<name>A0ABC8RJS7_9AQUA</name>
<accession>A0ABC8RJS7</accession>
<keyword evidence="2" id="KW-0119">Carbohydrate metabolism</keyword>
<dbReference type="SUPFAM" id="SSF51445">
    <property type="entry name" value="(Trans)glycosidases"/>
    <property type="match status" value="1"/>
</dbReference>
<dbReference type="InterPro" id="IPR017853">
    <property type="entry name" value="GH"/>
</dbReference>
<protein>
    <recommendedName>
        <fullName evidence="5">Stachyose synthase</fullName>
    </recommendedName>
</protein>
<keyword evidence="4" id="KW-1185">Reference proteome</keyword>